<protein>
    <recommendedName>
        <fullName evidence="9">Lipoprotein signal peptidase</fullName>
        <ecNumber evidence="9">3.4.23.36</ecNumber>
    </recommendedName>
    <alternativeName>
        <fullName evidence="9">Prolipoprotein signal peptidase</fullName>
    </alternativeName>
    <alternativeName>
        <fullName evidence="9">Signal peptidase II</fullName>
        <shortName evidence="9">SPase II</shortName>
    </alternativeName>
</protein>
<comment type="caution">
    <text evidence="9">Lacks conserved residue(s) required for the propagation of feature annotation.</text>
</comment>
<dbReference type="PROSITE" id="PS00855">
    <property type="entry name" value="SPASE_II"/>
    <property type="match status" value="1"/>
</dbReference>
<feature type="transmembrane region" description="Helical" evidence="9">
    <location>
        <begin position="73"/>
        <end position="93"/>
    </location>
</feature>
<evidence type="ECO:0000256" key="6">
    <source>
        <dbReference type="ARBA" id="ARBA00022801"/>
    </source>
</evidence>
<feature type="transmembrane region" description="Helical" evidence="9">
    <location>
        <begin position="138"/>
        <end position="160"/>
    </location>
</feature>
<keyword evidence="2 9" id="KW-1003">Cell membrane</keyword>
<dbReference type="InterPro" id="IPR001872">
    <property type="entry name" value="Peptidase_A8"/>
</dbReference>
<keyword evidence="4 9" id="KW-0812">Transmembrane</keyword>
<keyword evidence="13" id="KW-1185">Reference proteome</keyword>
<accession>A0ABU4RPY0</accession>
<evidence type="ECO:0000256" key="1">
    <source>
        <dbReference type="ARBA" id="ARBA00006139"/>
    </source>
</evidence>
<feature type="active site" evidence="9">
    <location>
        <position position="145"/>
    </location>
</feature>
<keyword evidence="7 9" id="KW-1133">Transmembrane helix</keyword>
<comment type="function">
    <text evidence="9 10">This protein specifically catalyzes the removal of signal peptides from prolipoproteins.</text>
</comment>
<evidence type="ECO:0000256" key="3">
    <source>
        <dbReference type="ARBA" id="ARBA00022670"/>
    </source>
</evidence>
<comment type="caution">
    <text evidence="12">The sequence shown here is derived from an EMBL/GenBank/DDBJ whole genome shotgun (WGS) entry which is preliminary data.</text>
</comment>
<evidence type="ECO:0000256" key="7">
    <source>
        <dbReference type="ARBA" id="ARBA00022989"/>
    </source>
</evidence>
<evidence type="ECO:0000256" key="10">
    <source>
        <dbReference type="RuleBase" id="RU000594"/>
    </source>
</evidence>
<dbReference type="HAMAP" id="MF_00161">
    <property type="entry name" value="LspA"/>
    <property type="match status" value="1"/>
</dbReference>
<reference evidence="12 13" key="1">
    <citation type="submission" date="2023-11" db="EMBL/GenBank/DDBJ databases">
        <authorList>
            <person name="Bao R."/>
        </authorList>
    </citation>
    <scope>NUCLEOTIDE SEQUENCE [LARGE SCALE GENOMIC DNA]</scope>
    <source>
        <strain evidence="12 13">PJ23</strain>
    </source>
</reference>
<proteinExistence type="inferred from homology"/>
<comment type="catalytic activity">
    <reaction evidence="9 10">
        <text>Release of signal peptides from bacterial membrane prolipoproteins. Hydrolyzes -Xaa-Yaa-Zaa-|-(S,diacylglyceryl)Cys-, in which Xaa is hydrophobic (preferably Leu), and Yaa (Ala or Ser) and Zaa (Gly or Ala) have small, neutral side chains.</text>
        <dbReference type="EC" id="3.4.23.36"/>
    </reaction>
</comment>
<feature type="transmembrane region" description="Helical" evidence="9">
    <location>
        <begin position="100"/>
        <end position="118"/>
    </location>
</feature>
<evidence type="ECO:0000256" key="4">
    <source>
        <dbReference type="ARBA" id="ARBA00022692"/>
    </source>
</evidence>
<keyword evidence="5 9" id="KW-0064">Aspartyl protease</keyword>
<name>A0ABU4RPY0_9HYPH</name>
<keyword evidence="3 9" id="KW-0645">Protease</keyword>
<dbReference type="Pfam" id="PF01252">
    <property type="entry name" value="Peptidase_A8"/>
    <property type="match status" value="1"/>
</dbReference>
<feature type="active site" evidence="9">
    <location>
        <position position="127"/>
    </location>
</feature>
<evidence type="ECO:0000313" key="12">
    <source>
        <dbReference type="EMBL" id="MDX6806903.1"/>
    </source>
</evidence>
<dbReference type="Proteomes" id="UP001274321">
    <property type="component" value="Unassembled WGS sequence"/>
</dbReference>
<comment type="similarity">
    <text evidence="1 9 11">Belongs to the peptidase A8 family.</text>
</comment>
<evidence type="ECO:0000256" key="5">
    <source>
        <dbReference type="ARBA" id="ARBA00022750"/>
    </source>
</evidence>
<sequence>MAVCAVGGVRGALRTGILTAALTLAADQITKLWVLFGYEIADRGRVQVLPFIDFVMVWNRGVSYGMFQQETTLGRLVLLAVTVAAVVFLSVWMARESSRFTSFGLGLVLGGAIGNGIDRAAYGAVADFVLLHAGGFEWYVFNIADAAIVVGAALLLYGAFWRGNGSAEAKTSTTRIEG</sequence>
<comment type="pathway">
    <text evidence="9">Protein modification; lipoprotein biosynthesis (signal peptide cleavage).</text>
</comment>
<evidence type="ECO:0000256" key="9">
    <source>
        <dbReference type="HAMAP-Rule" id="MF_00161"/>
    </source>
</evidence>
<dbReference type="EMBL" id="JAXAFJ010000007">
    <property type="protein sequence ID" value="MDX6806903.1"/>
    <property type="molecule type" value="Genomic_DNA"/>
</dbReference>
<evidence type="ECO:0000256" key="11">
    <source>
        <dbReference type="RuleBase" id="RU004181"/>
    </source>
</evidence>
<evidence type="ECO:0000256" key="8">
    <source>
        <dbReference type="ARBA" id="ARBA00023136"/>
    </source>
</evidence>
<dbReference type="GO" id="GO:0004190">
    <property type="term" value="F:aspartic-type endopeptidase activity"/>
    <property type="evidence" value="ECO:0007669"/>
    <property type="project" value="UniProtKB-EC"/>
</dbReference>
<dbReference type="PANTHER" id="PTHR33695">
    <property type="entry name" value="LIPOPROTEIN SIGNAL PEPTIDASE"/>
    <property type="match status" value="1"/>
</dbReference>
<dbReference type="NCBIfam" id="TIGR00077">
    <property type="entry name" value="lspA"/>
    <property type="match status" value="1"/>
</dbReference>
<dbReference type="PANTHER" id="PTHR33695:SF1">
    <property type="entry name" value="LIPOPROTEIN SIGNAL PEPTIDASE"/>
    <property type="match status" value="1"/>
</dbReference>
<comment type="subcellular location">
    <subcellularLocation>
        <location evidence="9">Cell membrane</location>
        <topology evidence="9">Multi-pass membrane protein</topology>
    </subcellularLocation>
</comment>
<keyword evidence="6 9" id="KW-0378">Hydrolase</keyword>
<dbReference type="PRINTS" id="PR00781">
    <property type="entry name" value="LIPOSIGPTASE"/>
</dbReference>
<dbReference type="EC" id="3.4.23.36" evidence="9"/>
<evidence type="ECO:0000256" key="2">
    <source>
        <dbReference type="ARBA" id="ARBA00022475"/>
    </source>
</evidence>
<keyword evidence="8 9" id="KW-0472">Membrane</keyword>
<evidence type="ECO:0000313" key="13">
    <source>
        <dbReference type="Proteomes" id="UP001274321"/>
    </source>
</evidence>
<organism evidence="12 13">
    <name type="scientific">Terrihabitans rhizophilus</name>
    <dbReference type="NCBI Taxonomy" id="3092662"/>
    <lineage>
        <taxon>Bacteria</taxon>
        <taxon>Pseudomonadati</taxon>
        <taxon>Pseudomonadota</taxon>
        <taxon>Alphaproteobacteria</taxon>
        <taxon>Hyphomicrobiales</taxon>
        <taxon>Terrihabitans</taxon>
    </lineage>
</organism>
<gene>
    <name evidence="9 12" type="primary">lspA</name>
    <name evidence="12" type="ORF">SCD90_12585</name>
</gene>